<dbReference type="OrthoDB" id="2126811at2759"/>
<feature type="region of interest" description="Disordered" evidence="2">
    <location>
        <begin position="261"/>
        <end position="289"/>
    </location>
</feature>
<gene>
    <name evidence="3" type="ORF">CcCBS67573_g08522</name>
</gene>
<organism evidence="3 4">
    <name type="scientific">Chytriomyces confervae</name>
    <dbReference type="NCBI Taxonomy" id="246404"/>
    <lineage>
        <taxon>Eukaryota</taxon>
        <taxon>Fungi</taxon>
        <taxon>Fungi incertae sedis</taxon>
        <taxon>Chytridiomycota</taxon>
        <taxon>Chytridiomycota incertae sedis</taxon>
        <taxon>Chytridiomycetes</taxon>
        <taxon>Chytridiales</taxon>
        <taxon>Chytriomycetaceae</taxon>
        <taxon>Chytriomyces</taxon>
    </lineage>
</organism>
<sequence length="655" mass="71278">MSEDQQKGIKVAVLFGFCSSAVNPENELLAAIAQCCGGSDDDEVEVTMSAISRASGTSRGEFALRQVLSFEMVMRNVHSNARISLPSPNALNAILAQSVRVFNIIRVDHAFSARRMCSMRTFECLIPAYAFAPPPPQTGFPFKDAAPDNYVMQLETSDSNMFSSLKRRPSQKPSDPNGSGIDTKAAGHSLSREGSIHSKTSRDELRAGLNVSNSGSTQIEIEPFGQANLSPKISEQSLSSSFGKVLTFFGKSDKRQVADNLQPPAKQDHKASGGHGGADDTDDLIGVVGAAPVPSPSLLSSILSKKPLSNGIRRANSLNEKETSLQQPFASLHSVSEDKLSNSPTSAPSSSSFGFLSSFSNTRQQHHSSIPRQTDSPPNLRSSGIPSPSHNQQQQHQNQQVARQASAIPKPLKLFPTTEEDKGALKRYRITKNQLDSVKIILELYCGTHDWHNYAPLPSSNPAASPSGQKGLPPITGSPQAEPISRYMRITSATCFPPTSHYGMEWVRIQITSPASLLAQSQFRRMMAMLILIVRTNSPRSVISSSFGRRQIAGNVVPGTTVLSLPIPCVPVRGCGIADVNYMQWNEHAARGEANVRFDAGEELRGYVEGFAEGSVRDEVYIEEEDGMEYEAWLKDIDRNAMFYRHFLNARGVIA</sequence>
<name>A0A507EJK9_9FUNG</name>
<dbReference type="GO" id="GO:1990481">
    <property type="term" value="P:mRNA pseudouridine synthesis"/>
    <property type="evidence" value="ECO:0007669"/>
    <property type="project" value="TreeGrafter"/>
</dbReference>
<comment type="caution">
    <text evidence="3">The sequence shown here is derived from an EMBL/GenBank/DDBJ whole genome shotgun (WGS) entry which is preliminary data.</text>
</comment>
<feature type="region of interest" description="Disordered" evidence="2">
    <location>
        <begin position="161"/>
        <end position="204"/>
    </location>
</feature>
<dbReference type="EMBL" id="QEAP01000570">
    <property type="protein sequence ID" value="TPX64034.1"/>
    <property type="molecule type" value="Genomic_DNA"/>
</dbReference>
<dbReference type="InterPro" id="IPR020095">
    <property type="entry name" value="PsdUridine_synth_TruA_C"/>
</dbReference>
<feature type="compositionally biased region" description="Polar residues" evidence="2">
    <location>
        <begin position="367"/>
        <end position="389"/>
    </location>
</feature>
<dbReference type="Gene3D" id="3.30.70.660">
    <property type="entry name" value="Pseudouridine synthase I, catalytic domain, C-terminal subdomain"/>
    <property type="match status" value="1"/>
</dbReference>
<evidence type="ECO:0000313" key="4">
    <source>
        <dbReference type="Proteomes" id="UP000320333"/>
    </source>
</evidence>
<dbReference type="Gene3D" id="3.30.70.580">
    <property type="entry name" value="Pseudouridine synthase I, catalytic domain, N-terminal subdomain"/>
    <property type="match status" value="1"/>
</dbReference>
<dbReference type="Proteomes" id="UP000320333">
    <property type="component" value="Unassembled WGS sequence"/>
</dbReference>
<dbReference type="InterPro" id="IPR020094">
    <property type="entry name" value="TruA/RsuA/RluB/E/F_N"/>
</dbReference>
<feature type="compositionally biased region" description="Low complexity" evidence="2">
    <location>
        <begin position="390"/>
        <end position="400"/>
    </location>
</feature>
<keyword evidence="4" id="KW-1185">Reference proteome</keyword>
<proteinExistence type="predicted"/>
<dbReference type="InterPro" id="IPR001406">
    <property type="entry name" value="PsdUridine_synth_TruA"/>
</dbReference>
<accession>A0A507EJK9</accession>
<evidence type="ECO:0000256" key="1">
    <source>
        <dbReference type="ARBA" id="ARBA00023235"/>
    </source>
</evidence>
<dbReference type="STRING" id="246404.A0A507EJK9"/>
<reference evidence="3 4" key="1">
    <citation type="journal article" date="2019" name="Sci. Rep.">
        <title>Comparative genomics of chytrid fungi reveal insights into the obligate biotrophic and pathogenic lifestyle of Synchytrium endobioticum.</title>
        <authorList>
            <person name="van de Vossenberg B.T.L.H."/>
            <person name="Warris S."/>
            <person name="Nguyen H.D.T."/>
            <person name="van Gent-Pelzer M.P.E."/>
            <person name="Joly D.L."/>
            <person name="van de Geest H.C."/>
            <person name="Bonants P.J.M."/>
            <person name="Smith D.S."/>
            <person name="Levesque C.A."/>
            <person name="van der Lee T.A.J."/>
        </authorList>
    </citation>
    <scope>NUCLEOTIDE SEQUENCE [LARGE SCALE GENOMIC DNA]</scope>
    <source>
        <strain evidence="3 4">CBS 675.73</strain>
    </source>
</reference>
<dbReference type="SUPFAM" id="SSF55120">
    <property type="entry name" value="Pseudouridine synthase"/>
    <property type="match status" value="1"/>
</dbReference>
<dbReference type="PANTHER" id="PTHR11142:SF4">
    <property type="entry name" value="PSEUDOURIDYLATE SYNTHASE 1 HOMOLOG"/>
    <property type="match status" value="1"/>
</dbReference>
<feature type="region of interest" description="Disordered" evidence="2">
    <location>
        <begin position="335"/>
        <end position="418"/>
    </location>
</feature>
<dbReference type="GO" id="GO:0005634">
    <property type="term" value="C:nucleus"/>
    <property type="evidence" value="ECO:0007669"/>
    <property type="project" value="TreeGrafter"/>
</dbReference>
<protein>
    <submittedName>
        <fullName evidence="3">Uncharacterized protein</fullName>
    </submittedName>
</protein>
<dbReference type="GO" id="GO:0031119">
    <property type="term" value="P:tRNA pseudouridine synthesis"/>
    <property type="evidence" value="ECO:0007669"/>
    <property type="project" value="TreeGrafter"/>
</dbReference>
<keyword evidence="1" id="KW-0413">Isomerase</keyword>
<feature type="compositionally biased region" description="Low complexity" evidence="2">
    <location>
        <begin position="341"/>
        <end position="362"/>
    </location>
</feature>
<dbReference type="GO" id="GO:0009982">
    <property type="term" value="F:pseudouridine synthase activity"/>
    <property type="evidence" value="ECO:0007669"/>
    <property type="project" value="InterPro"/>
</dbReference>
<dbReference type="PANTHER" id="PTHR11142">
    <property type="entry name" value="PSEUDOURIDYLATE SYNTHASE"/>
    <property type="match status" value="1"/>
</dbReference>
<evidence type="ECO:0000313" key="3">
    <source>
        <dbReference type="EMBL" id="TPX64034.1"/>
    </source>
</evidence>
<evidence type="ECO:0000256" key="2">
    <source>
        <dbReference type="SAM" id="MobiDB-lite"/>
    </source>
</evidence>
<feature type="region of interest" description="Disordered" evidence="2">
    <location>
        <begin position="460"/>
        <end position="481"/>
    </location>
</feature>
<dbReference type="InterPro" id="IPR020103">
    <property type="entry name" value="PsdUridine_synth_cat_dom_sf"/>
</dbReference>
<dbReference type="GO" id="GO:0003723">
    <property type="term" value="F:RNA binding"/>
    <property type="evidence" value="ECO:0007669"/>
    <property type="project" value="InterPro"/>
</dbReference>
<feature type="compositionally biased region" description="Basic and acidic residues" evidence="2">
    <location>
        <begin position="190"/>
        <end position="204"/>
    </location>
</feature>
<dbReference type="AlphaFoldDB" id="A0A507EJK9"/>